<comment type="caution">
    <text evidence="1">The sequence shown here is derived from an EMBL/GenBank/DDBJ whole genome shotgun (WGS) entry which is preliminary data.</text>
</comment>
<protein>
    <submittedName>
        <fullName evidence="1">Uncharacterized protein</fullName>
    </submittedName>
</protein>
<dbReference type="EMBL" id="JAJSOW010000001">
    <property type="protein sequence ID" value="KAI9201118.1"/>
    <property type="molecule type" value="Genomic_DNA"/>
</dbReference>
<evidence type="ECO:0000313" key="2">
    <source>
        <dbReference type="Proteomes" id="UP001064489"/>
    </source>
</evidence>
<sequence length="104" mass="10881">MHVTVKVVVGYVCDLSRCGHGLRRRGLQVLSRCGRGLSSVWAVATRIVSGWVKTAGCVSVWAVAKGSVSGWVRAIGGVSVCVRGVSVWVGDVSVWAVATRIVSG</sequence>
<dbReference type="AlphaFoldDB" id="A0AAD5P5N7"/>
<reference evidence="1" key="2">
    <citation type="submission" date="2023-02" db="EMBL/GenBank/DDBJ databases">
        <authorList>
            <person name="Swenson N.G."/>
            <person name="Wegrzyn J.L."/>
            <person name="Mcevoy S.L."/>
        </authorList>
    </citation>
    <scope>NUCLEOTIDE SEQUENCE</scope>
    <source>
        <strain evidence="1">91603</strain>
        <tissue evidence="1">Leaf</tissue>
    </source>
</reference>
<keyword evidence="2" id="KW-1185">Reference proteome</keyword>
<organism evidence="1 2">
    <name type="scientific">Acer negundo</name>
    <name type="common">Box elder</name>
    <dbReference type="NCBI Taxonomy" id="4023"/>
    <lineage>
        <taxon>Eukaryota</taxon>
        <taxon>Viridiplantae</taxon>
        <taxon>Streptophyta</taxon>
        <taxon>Embryophyta</taxon>
        <taxon>Tracheophyta</taxon>
        <taxon>Spermatophyta</taxon>
        <taxon>Magnoliopsida</taxon>
        <taxon>eudicotyledons</taxon>
        <taxon>Gunneridae</taxon>
        <taxon>Pentapetalae</taxon>
        <taxon>rosids</taxon>
        <taxon>malvids</taxon>
        <taxon>Sapindales</taxon>
        <taxon>Sapindaceae</taxon>
        <taxon>Hippocastanoideae</taxon>
        <taxon>Acereae</taxon>
        <taxon>Acer</taxon>
    </lineage>
</organism>
<dbReference type="Proteomes" id="UP001064489">
    <property type="component" value="Chromosome 9"/>
</dbReference>
<reference evidence="1" key="1">
    <citation type="journal article" date="2022" name="Plant J.">
        <title>Strategies of tolerance reflected in two North American maple genomes.</title>
        <authorList>
            <person name="McEvoy S.L."/>
            <person name="Sezen U.U."/>
            <person name="Trouern-Trend A."/>
            <person name="McMahon S.M."/>
            <person name="Schaberg P.G."/>
            <person name="Yang J."/>
            <person name="Wegrzyn J.L."/>
            <person name="Swenson N.G."/>
        </authorList>
    </citation>
    <scope>NUCLEOTIDE SEQUENCE</scope>
    <source>
        <strain evidence="1">91603</strain>
    </source>
</reference>
<accession>A0AAD5P5N7</accession>
<proteinExistence type="predicted"/>
<evidence type="ECO:0000313" key="1">
    <source>
        <dbReference type="EMBL" id="KAI9201118.1"/>
    </source>
</evidence>
<name>A0AAD5P5N7_ACENE</name>
<gene>
    <name evidence="1" type="ORF">LWI28_018380</name>
</gene>